<dbReference type="InterPro" id="IPR059018">
    <property type="entry name" value="HEAT_URB1"/>
</dbReference>
<proteinExistence type="predicted"/>
<dbReference type="InterPro" id="IPR021714">
    <property type="entry name" value="URB1_N"/>
</dbReference>
<dbReference type="Pfam" id="PF26140">
    <property type="entry name" value="HEAT_URB1"/>
    <property type="match status" value="1"/>
</dbReference>
<evidence type="ECO:0000313" key="5">
    <source>
        <dbReference type="Proteomes" id="UP000224854"/>
    </source>
</evidence>
<organism evidence="4 5">
    <name type="scientific">Ophiocordyceps australis</name>
    <dbReference type="NCBI Taxonomy" id="1399860"/>
    <lineage>
        <taxon>Eukaryota</taxon>
        <taxon>Fungi</taxon>
        <taxon>Dikarya</taxon>
        <taxon>Ascomycota</taxon>
        <taxon>Pezizomycotina</taxon>
        <taxon>Sordariomycetes</taxon>
        <taxon>Hypocreomycetidae</taxon>
        <taxon>Hypocreales</taxon>
        <taxon>Ophiocordycipitaceae</taxon>
        <taxon>Ophiocordyceps</taxon>
    </lineage>
</organism>
<dbReference type="PANTHER" id="PTHR13500:SF0">
    <property type="entry name" value="NUCLEOLAR PRE-RIBOSOMAL-ASSOCIATED PROTEIN 1"/>
    <property type="match status" value="1"/>
</dbReference>
<evidence type="ECO:0000313" key="4">
    <source>
        <dbReference type="EMBL" id="PHH71052.1"/>
    </source>
</evidence>
<evidence type="ECO:0000259" key="1">
    <source>
        <dbReference type="Pfam" id="PF11707"/>
    </source>
</evidence>
<evidence type="ECO:0000259" key="2">
    <source>
        <dbReference type="Pfam" id="PF16201"/>
    </source>
</evidence>
<evidence type="ECO:0000259" key="3">
    <source>
        <dbReference type="Pfam" id="PF26140"/>
    </source>
</evidence>
<feature type="domain" description="URB1 central HEAT repeat" evidence="3">
    <location>
        <begin position="616"/>
        <end position="802"/>
    </location>
</feature>
<feature type="domain" description="URB1 N-terminal" evidence="1">
    <location>
        <begin position="88"/>
        <end position="423"/>
    </location>
</feature>
<feature type="domain" description="URB1 C-terminal" evidence="2">
    <location>
        <begin position="890"/>
        <end position="1083"/>
    </location>
</feature>
<dbReference type="GO" id="GO:0000463">
    <property type="term" value="P:maturation of LSU-rRNA from tricistronic rRNA transcript (SSU-rRNA, 5.8S rRNA, LSU-rRNA)"/>
    <property type="evidence" value="ECO:0007669"/>
    <property type="project" value="TreeGrafter"/>
</dbReference>
<dbReference type="PANTHER" id="PTHR13500">
    <property type="entry name" value="NUCLEOLAR PRERIBOSOMAL-ASSOCIATED PROTEIN 1"/>
    <property type="match status" value="1"/>
</dbReference>
<gene>
    <name evidence="4" type="ORF">CDD82_6768</name>
</gene>
<dbReference type="InterPro" id="IPR032436">
    <property type="entry name" value="URB1_C"/>
</dbReference>
<dbReference type="Pfam" id="PF16201">
    <property type="entry name" value="NopRA1"/>
    <property type="match status" value="1"/>
</dbReference>
<protein>
    <recommendedName>
        <fullName evidence="6">Nucleolar pre-ribosomal-associated protein 1 C-terminal domain-containing protein</fullName>
    </recommendedName>
</protein>
<evidence type="ECO:0008006" key="6">
    <source>
        <dbReference type="Google" id="ProtNLM"/>
    </source>
</evidence>
<name>A0A2C5YUP6_9HYPO</name>
<dbReference type="GO" id="GO:0000466">
    <property type="term" value="P:maturation of 5.8S rRNA from tricistronic rRNA transcript (SSU-rRNA, 5.8S rRNA, LSU-rRNA)"/>
    <property type="evidence" value="ECO:0007669"/>
    <property type="project" value="TreeGrafter"/>
</dbReference>
<sequence>MEKRRLGGVDGAAPLHHKRRKVVHESPTSEQVVSCHQLRRLLAFDQDLLLDGIDASTDNSGKEKLVILQQYLEAAVPSSLQDNHGVALSDVMETWVFAVQIGDEGIMSSVAVVLALLLRIVSTRLHLVPHGLAICKTLLQQRQLECLAKNLSANKAKAFIISPTLRLLRELACLDGGTYAKSVLRAKDYTLASLGRNVELGHVSDGAQQAGQNTSVRTNAIRFLLGCFKFVHWQGRNQLLLQKDLVSHVTFMLRTDPPQLVVEILDTLKTCVLMDSKIPRASKFKTFNTKTLLRVLALYAYASPHQPAEHVQRVRDKAHEFLLYACTTPVAGILCPCKGFYPKPPADGSLAVDGHEQLRDGAPPVFNFALSEFARKLRPWSSLQQNRLLVAMFAAAPELVADYFYHASSFTFDPKLSMTWVGYAAFLFDTMSLELPPAFGDGSRFATTPPRTSVLLDNILAPPITHKVIVRCFAQSSSHLTSLFAARILIVALEKLATACEMHQASRSRRQNDVWCEATRRLVDAFCQRMPSIKLLVGCYTKIPAQNALHRLLMSRLLRLYYQVIPRMTREAKLNASPVLAQLVKQVDQGAADSDARAWNMLELENMVCVANHSLGMKWFSKLDGAAAEEEQQEEEEEKKESLSAWTALLRLLCCRAHDQESCAQFQQVLTDVGVQHQVLSPGAGLRPLLRCLRCAGERRGGVAPPVWEFLDKCVCKCAASPKKYLVQMRAGKAEAEEDGEAACLLLAVFVEQLGFVKAAHDGAALACFVSLYFNACVAEGNDERALAVWHARAWRALQARSASGLAALGNSNDVEALKAADTRLETPPAQQDDDGPDDEAETDEAYLARLLAADAPSMDRDDDDDASALAKWPSKRDDELIDDAWAARLIRLLASPHVHLRKEALVNIHKLSLRIQASSSLDAKTQLHLVLSQLVESCRPAIHAARPVPAHIPAFACHALALVSSPLHPLYPKLNAFLTRSPCWDLDKFPLAHHVLHAPPGHDAAFYPQVAWLVAYLLDALRSPADLLLLVSSRWLEKILVVGACPYAPLPLRRSILGLVLRAARLPGGAATLVSRASILGWLRAQAAAAPLADDAPLYLALARRIACLCGEARLEAWRLGLSSHASNDEVDG</sequence>
<reference evidence="4 5" key="1">
    <citation type="submission" date="2017-06" db="EMBL/GenBank/DDBJ databases">
        <title>Ant-infecting Ophiocordyceps genomes reveal a high diversity of potential behavioral manipulation genes and a possible major role for enterotoxins.</title>
        <authorList>
            <person name="De Bekker C."/>
            <person name="Evans H.C."/>
            <person name="Brachmann A."/>
            <person name="Hughes D.P."/>
        </authorList>
    </citation>
    <scope>NUCLEOTIDE SEQUENCE [LARGE SCALE GENOMIC DNA]</scope>
    <source>
        <strain evidence="4 5">1348a</strain>
    </source>
</reference>
<dbReference type="Pfam" id="PF11707">
    <property type="entry name" value="Npa1"/>
    <property type="match status" value="1"/>
</dbReference>
<dbReference type="EMBL" id="NJEU01000725">
    <property type="protein sequence ID" value="PHH71052.1"/>
    <property type="molecule type" value="Genomic_DNA"/>
</dbReference>
<dbReference type="OrthoDB" id="72892at2759"/>
<dbReference type="InterPro" id="IPR039844">
    <property type="entry name" value="URB1"/>
</dbReference>
<keyword evidence="5" id="KW-1185">Reference proteome</keyword>
<dbReference type="Proteomes" id="UP000224854">
    <property type="component" value="Unassembled WGS sequence"/>
</dbReference>
<dbReference type="GO" id="GO:0005730">
    <property type="term" value="C:nucleolus"/>
    <property type="evidence" value="ECO:0007669"/>
    <property type="project" value="TreeGrafter"/>
</dbReference>
<dbReference type="AlphaFoldDB" id="A0A2C5YUP6"/>
<comment type="caution">
    <text evidence="4">The sequence shown here is derived from an EMBL/GenBank/DDBJ whole genome shotgun (WGS) entry which is preliminary data.</text>
</comment>
<accession>A0A2C5YUP6</accession>